<keyword evidence="3" id="KW-1185">Reference proteome</keyword>
<protein>
    <recommendedName>
        <fullName evidence="4">BON domain-containing protein</fullName>
    </recommendedName>
</protein>
<evidence type="ECO:0000313" key="2">
    <source>
        <dbReference type="EMBL" id="MFC6154741.1"/>
    </source>
</evidence>
<organism evidence="2 3">
    <name type="scientific">Nocardioides yefusunii</name>
    <dbReference type="NCBI Taxonomy" id="2500546"/>
    <lineage>
        <taxon>Bacteria</taxon>
        <taxon>Bacillati</taxon>
        <taxon>Actinomycetota</taxon>
        <taxon>Actinomycetes</taxon>
        <taxon>Propionibacteriales</taxon>
        <taxon>Nocardioidaceae</taxon>
        <taxon>Nocardioides</taxon>
    </lineage>
</organism>
<comment type="caution">
    <text evidence="2">The sequence shown here is derived from an EMBL/GenBank/DDBJ whole genome shotgun (WGS) entry which is preliminary data.</text>
</comment>
<reference evidence="3" key="1">
    <citation type="journal article" date="2019" name="Int. J. Syst. Evol. Microbiol.">
        <title>The Global Catalogue of Microorganisms (GCM) 10K type strain sequencing project: providing services to taxonomists for standard genome sequencing and annotation.</title>
        <authorList>
            <consortium name="The Broad Institute Genomics Platform"/>
            <consortium name="The Broad Institute Genome Sequencing Center for Infectious Disease"/>
            <person name="Wu L."/>
            <person name="Ma J."/>
        </authorList>
    </citation>
    <scope>NUCLEOTIDE SEQUENCE [LARGE SCALE GENOMIC DNA]</scope>
    <source>
        <strain evidence="3">DFY28</strain>
    </source>
</reference>
<evidence type="ECO:0000313" key="3">
    <source>
        <dbReference type="Proteomes" id="UP001596098"/>
    </source>
</evidence>
<evidence type="ECO:0000256" key="1">
    <source>
        <dbReference type="SAM" id="MobiDB-lite"/>
    </source>
</evidence>
<dbReference type="RefSeq" id="WP_128219208.1">
    <property type="nucleotide sequence ID" value="NZ_CP034929.1"/>
</dbReference>
<proteinExistence type="predicted"/>
<feature type="region of interest" description="Disordered" evidence="1">
    <location>
        <begin position="1"/>
        <end position="31"/>
    </location>
</feature>
<gene>
    <name evidence="2" type="ORF">ACFPWU_13815</name>
</gene>
<evidence type="ECO:0008006" key="4">
    <source>
        <dbReference type="Google" id="ProtNLM"/>
    </source>
</evidence>
<name>A0ABW1R2B8_9ACTN</name>
<sequence length="114" mass="12125">MFFDASSESALPHAGQPHTGQPFADPFDLTGDDARTRINRLLVENLVREGVQDLDAPHLVVCTDLEDGTVSFQGPYADALTAVLAAEAESGDIAPDISGLRFTVAPLLPPRPLD</sequence>
<dbReference type="Proteomes" id="UP001596098">
    <property type="component" value="Unassembled WGS sequence"/>
</dbReference>
<accession>A0ABW1R2B8</accession>
<dbReference type="EMBL" id="JBHSQI010000009">
    <property type="protein sequence ID" value="MFC6154741.1"/>
    <property type="molecule type" value="Genomic_DNA"/>
</dbReference>